<dbReference type="PANTHER" id="PTHR31315">
    <property type="entry name" value="PROTEIN SIP5"/>
    <property type="match status" value="1"/>
</dbReference>
<feature type="domain" description="RING-type" evidence="2">
    <location>
        <begin position="96"/>
        <end position="139"/>
    </location>
</feature>
<sequence length="186" mass="20946">MQLNCGRCKGYKPRLLPVCHGFLRKRTAGMGNVVSGVQIRRRLVPTVEERLTRPRRLVRELPDLDAGRLHRLIRSGDLAPCFDAADDAGDGRAEECPICFYFYPSLNRSKCCGKGICTECFLQLMPSKTSKAVHCPFCKTKSYAIEYRGAQTTSEKKIKQEGEQNVNESKLRVHSKFQIAGKIILP</sequence>
<dbReference type="PROSITE" id="PS50089">
    <property type="entry name" value="ZF_RING_2"/>
    <property type="match status" value="1"/>
</dbReference>
<dbReference type="Gramene" id="PAN23033">
    <property type="protein sequence ID" value="PAN23033"/>
    <property type="gene ID" value="PAHAL_4G063200"/>
</dbReference>
<dbReference type="GO" id="GO:0008270">
    <property type="term" value="F:zinc ion binding"/>
    <property type="evidence" value="ECO:0007669"/>
    <property type="project" value="UniProtKB-KW"/>
</dbReference>
<protein>
    <recommendedName>
        <fullName evidence="2">RING-type domain-containing protein</fullName>
    </recommendedName>
</protein>
<organism evidence="3">
    <name type="scientific">Panicum hallii</name>
    <dbReference type="NCBI Taxonomy" id="206008"/>
    <lineage>
        <taxon>Eukaryota</taxon>
        <taxon>Viridiplantae</taxon>
        <taxon>Streptophyta</taxon>
        <taxon>Embryophyta</taxon>
        <taxon>Tracheophyta</taxon>
        <taxon>Spermatophyta</taxon>
        <taxon>Magnoliopsida</taxon>
        <taxon>Liliopsida</taxon>
        <taxon>Poales</taxon>
        <taxon>Poaceae</taxon>
        <taxon>PACMAD clade</taxon>
        <taxon>Panicoideae</taxon>
        <taxon>Panicodae</taxon>
        <taxon>Paniceae</taxon>
        <taxon>Panicinae</taxon>
        <taxon>Panicum</taxon>
        <taxon>Panicum sect. Panicum</taxon>
    </lineage>
</organism>
<name>A0A2S3HHG8_9POAL</name>
<proteinExistence type="predicted"/>
<dbReference type="EMBL" id="CM008049">
    <property type="protein sequence ID" value="PAN23032.1"/>
    <property type="molecule type" value="Genomic_DNA"/>
</dbReference>
<reference evidence="3" key="1">
    <citation type="submission" date="2018-04" db="EMBL/GenBank/DDBJ databases">
        <title>WGS assembly of Panicum hallii.</title>
        <authorList>
            <person name="Lovell J."/>
            <person name="Jenkins J."/>
            <person name="Lowry D."/>
            <person name="Mamidi S."/>
            <person name="Sreedasyam A."/>
            <person name="Weng X."/>
            <person name="Barry K."/>
            <person name="Bonette J."/>
            <person name="Campitelli B."/>
            <person name="Daum C."/>
            <person name="Gordon S."/>
            <person name="Gould B."/>
            <person name="Lipzen A."/>
            <person name="Macqueen A."/>
            <person name="Palacio-Mejia J."/>
            <person name="Plott C."/>
            <person name="Shakirov E."/>
            <person name="Shu S."/>
            <person name="Yoshinaga Y."/>
            <person name="Zane M."/>
            <person name="Rokhsar D."/>
            <person name="Grimwood J."/>
            <person name="Schmutz J."/>
            <person name="Juenger T."/>
        </authorList>
    </citation>
    <scope>NUCLEOTIDE SEQUENCE [LARGE SCALE GENOMIC DNA]</scope>
    <source>
        <strain evidence="3">FIL2</strain>
    </source>
</reference>
<dbReference type="EMBL" id="CM008049">
    <property type="protein sequence ID" value="PAN23033.1"/>
    <property type="molecule type" value="Genomic_DNA"/>
</dbReference>
<dbReference type="InterPro" id="IPR013083">
    <property type="entry name" value="Znf_RING/FYVE/PHD"/>
</dbReference>
<dbReference type="AlphaFoldDB" id="A0A2S3HHG8"/>
<accession>A0A2S3HHG8</accession>
<keyword evidence="1" id="KW-0863">Zinc-finger</keyword>
<dbReference type="SUPFAM" id="SSF57850">
    <property type="entry name" value="RING/U-box"/>
    <property type="match status" value="1"/>
</dbReference>
<dbReference type="GO" id="GO:0005737">
    <property type="term" value="C:cytoplasm"/>
    <property type="evidence" value="ECO:0007669"/>
    <property type="project" value="TreeGrafter"/>
</dbReference>
<dbReference type="Gene3D" id="3.30.40.10">
    <property type="entry name" value="Zinc/RING finger domain, C3HC4 (zinc finger)"/>
    <property type="match status" value="1"/>
</dbReference>
<evidence type="ECO:0000256" key="1">
    <source>
        <dbReference type="PROSITE-ProRule" id="PRU00175"/>
    </source>
</evidence>
<dbReference type="InterPro" id="IPR001841">
    <property type="entry name" value="Znf_RING"/>
</dbReference>
<evidence type="ECO:0000313" key="3">
    <source>
        <dbReference type="EMBL" id="PAN23033.1"/>
    </source>
</evidence>
<dbReference type="Proteomes" id="UP000243499">
    <property type="component" value="Chromosome 4"/>
</dbReference>
<dbReference type="InterPro" id="IPR039301">
    <property type="entry name" value="Sip5/DA2"/>
</dbReference>
<keyword evidence="1" id="KW-0862">Zinc</keyword>
<evidence type="ECO:0000259" key="2">
    <source>
        <dbReference type="PROSITE" id="PS50089"/>
    </source>
</evidence>
<gene>
    <name evidence="3" type="ORF">PAHAL_4G063200</name>
</gene>
<keyword evidence="1" id="KW-0479">Metal-binding</keyword>
<dbReference type="PANTHER" id="PTHR31315:SF1">
    <property type="entry name" value="PROTEIN SIP5"/>
    <property type="match status" value="1"/>
</dbReference>
<dbReference type="Gramene" id="PAN23032">
    <property type="protein sequence ID" value="PAN23032"/>
    <property type="gene ID" value="PAHAL_4G063200"/>
</dbReference>